<accession>A0AAW2K6U0</accession>
<name>A0AAW2K6U0_9LAMI</name>
<protein>
    <submittedName>
        <fullName evidence="1">Uncharacterized protein</fullName>
    </submittedName>
</protein>
<comment type="caution">
    <text evidence="1">The sequence shown here is derived from an EMBL/GenBank/DDBJ whole genome shotgun (WGS) entry which is preliminary data.</text>
</comment>
<dbReference type="Pfam" id="PF02992">
    <property type="entry name" value="Transposase_21"/>
    <property type="match status" value="2"/>
</dbReference>
<dbReference type="EMBL" id="JACGWM010000569">
    <property type="protein sequence ID" value="KAL0302400.1"/>
    <property type="molecule type" value="Genomic_DNA"/>
</dbReference>
<reference evidence="1" key="2">
    <citation type="journal article" date="2024" name="Plant">
        <title>Genomic evolution and insights into agronomic trait innovations of Sesamum species.</title>
        <authorList>
            <person name="Miao H."/>
            <person name="Wang L."/>
            <person name="Qu L."/>
            <person name="Liu H."/>
            <person name="Sun Y."/>
            <person name="Le M."/>
            <person name="Wang Q."/>
            <person name="Wei S."/>
            <person name="Zheng Y."/>
            <person name="Lin W."/>
            <person name="Duan Y."/>
            <person name="Cao H."/>
            <person name="Xiong S."/>
            <person name="Wang X."/>
            <person name="Wei L."/>
            <person name="Li C."/>
            <person name="Ma Q."/>
            <person name="Ju M."/>
            <person name="Zhao R."/>
            <person name="Li G."/>
            <person name="Mu C."/>
            <person name="Tian Q."/>
            <person name="Mei H."/>
            <person name="Zhang T."/>
            <person name="Gao T."/>
            <person name="Zhang H."/>
        </authorList>
    </citation>
    <scope>NUCLEOTIDE SEQUENCE</scope>
    <source>
        <strain evidence="1">KEN8</strain>
    </source>
</reference>
<organism evidence="1">
    <name type="scientific">Sesamum calycinum</name>
    <dbReference type="NCBI Taxonomy" id="2727403"/>
    <lineage>
        <taxon>Eukaryota</taxon>
        <taxon>Viridiplantae</taxon>
        <taxon>Streptophyta</taxon>
        <taxon>Embryophyta</taxon>
        <taxon>Tracheophyta</taxon>
        <taxon>Spermatophyta</taxon>
        <taxon>Magnoliopsida</taxon>
        <taxon>eudicotyledons</taxon>
        <taxon>Gunneridae</taxon>
        <taxon>Pentapetalae</taxon>
        <taxon>asterids</taxon>
        <taxon>lamiids</taxon>
        <taxon>Lamiales</taxon>
        <taxon>Pedaliaceae</taxon>
        <taxon>Sesamum</taxon>
    </lineage>
</organism>
<evidence type="ECO:0000313" key="1">
    <source>
        <dbReference type="EMBL" id="KAL0302400.1"/>
    </source>
</evidence>
<dbReference type="AlphaFoldDB" id="A0AAW2K6U0"/>
<gene>
    <name evidence="1" type="ORF">Scaly_3034500</name>
</gene>
<dbReference type="PANTHER" id="PTHR10775">
    <property type="entry name" value="OS08G0208400 PROTEIN"/>
    <property type="match status" value="1"/>
</dbReference>
<dbReference type="InterPro" id="IPR004242">
    <property type="entry name" value="Transposase_21"/>
</dbReference>
<sequence length="233" mass="27568">MCHPFNAEAWKHFDRMYPDFAEELRNVRMRLCAHGFAAHEPFIEELLQLWHVSVRTYDHATDRAFMMRTTLMWTVNDLPAYGMASGWTTTGVMGCPICMNDTRAFHLQHGRKACYFDCHRQFLPAHHPYRRNKRAFMKNHVENKVARLRLTRDQILDQVANISPAVEMPLLLPAGYCSDHKWTKKSIFWDLPYWSTLLIRHNLDVMHIEKNVFDNIFNMMMDIKGKTKHNMNA</sequence>
<proteinExistence type="predicted"/>
<reference evidence="1" key="1">
    <citation type="submission" date="2020-06" db="EMBL/GenBank/DDBJ databases">
        <authorList>
            <person name="Li T."/>
            <person name="Hu X."/>
            <person name="Zhang T."/>
            <person name="Song X."/>
            <person name="Zhang H."/>
            <person name="Dai N."/>
            <person name="Sheng W."/>
            <person name="Hou X."/>
            <person name="Wei L."/>
        </authorList>
    </citation>
    <scope>NUCLEOTIDE SEQUENCE</scope>
    <source>
        <strain evidence="1">KEN8</strain>
        <tissue evidence="1">Leaf</tissue>
    </source>
</reference>
<dbReference type="PANTHER" id="PTHR10775:SF193">
    <property type="entry name" value="DUF4216 DOMAIN-CONTAINING PROTEIN"/>
    <property type="match status" value="1"/>
</dbReference>